<dbReference type="Gene3D" id="1.10.150.130">
    <property type="match status" value="1"/>
</dbReference>
<dbReference type="Proteomes" id="UP000298579">
    <property type="component" value="Chromosome circular"/>
</dbReference>
<dbReference type="SUPFAM" id="SSF56349">
    <property type="entry name" value="DNA breaking-rejoining enzymes"/>
    <property type="match status" value="1"/>
</dbReference>
<dbReference type="GO" id="GO:0015074">
    <property type="term" value="P:DNA integration"/>
    <property type="evidence" value="ECO:0007669"/>
    <property type="project" value="UniProtKB-KW"/>
</dbReference>
<dbReference type="GO" id="GO:0006310">
    <property type="term" value="P:DNA recombination"/>
    <property type="evidence" value="ECO:0007669"/>
    <property type="project" value="UniProtKB-KW"/>
</dbReference>
<proteinExistence type="inferred from homology"/>
<name>A0AAE6BBI7_AGRTU</name>
<evidence type="ECO:0000256" key="1">
    <source>
        <dbReference type="ARBA" id="ARBA00008857"/>
    </source>
</evidence>
<dbReference type="Gene3D" id="3.30.160.390">
    <property type="entry name" value="Integrase, DNA-binding domain"/>
    <property type="match status" value="1"/>
</dbReference>
<dbReference type="EMBL" id="CP039897">
    <property type="protein sequence ID" value="QCL78297.1"/>
    <property type="molecule type" value="Genomic_DNA"/>
</dbReference>
<comment type="similarity">
    <text evidence="1">Belongs to the 'phage' integrase family.</text>
</comment>
<dbReference type="PROSITE" id="PS51898">
    <property type="entry name" value="TYR_RECOMBINASE"/>
    <property type="match status" value="1"/>
</dbReference>
<dbReference type="InterPro" id="IPR053876">
    <property type="entry name" value="Phage_int_M"/>
</dbReference>
<keyword evidence="4" id="KW-0233">DNA recombination</keyword>
<evidence type="ECO:0000256" key="2">
    <source>
        <dbReference type="ARBA" id="ARBA00022908"/>
    </source>
</evidence>
<dbReference type="InterPro" id="IPR002104">
    <property type="entry name" value="Integrase_catalytic"/>
</dbReference>
<gene>
    <name evidence="6" type="ORF">CFBP5877_03845</name>
</gene>
<dbReference type="PANTHER" id="PTHR30629">
    <property type="entry name" value="PROPHAGE INTEGRASE"/>
    <property type="match status" value="1"/>
</dbReference>
<feature type="domain" description="Tyr recombinase" evidence="5">
    <location>
        <begin position="211"/>
        <end position="385"/>
    </location>
</feature>
<evidence type="ECO:0000313" key="7">
    <source>
        <dbReference type="Proteomes" id="UP000298579"/>
    </source>
</evidence>
<sequence length="409" mass="45848">MARNKLNTTQIKAAKEPCRLSDGDGLYLVVRKGGGKTWSFIYIRGGKRRELGLGSFGSGTGQVSLAGARVKADEIREILGAGGDPFKETESRKTQKKPTTFEQAVAAFLATRADKWRNDKHRAQWSMTLGDAYCKRLLKMPVSSIDTDDVVAVVLPVWKEKNETASRLRGRIERVLDYSRVAGWREGENPARWKGHLEHLLPPVDEKLKRGHHAALPYIEMPTFCQELKSVGGFGARALEFLILTAARTGEVLGATWDEIDMDAGIWTVPALRMKAKREHRVPLSKQALAVLEGMKAVRMNDFVFPGTKENSGLSNMSMQKVLRTLDYADRATVHGFRSAFRDWAGDRSTFQREVIEAAMAHVVGDEAERAYRRSDAIEKRRRLMQAWSGFVTTKPAANIVRFEKLQDS</sequence>
<dbReference type="Gene3D" id="1.10.443.10">
    <property type="entry name" value="Intergrase catalytic core"/>
    <property type="match status" value="1"/>
</dbReference>
<dbReference type="GO" id="GO:0003677">
    <property type="term" value="F:DNA binding"/>
    <property type="evidence" value="ECO:0007669"/>
    <property type="project" value="UniProtKB-KW"/>
</dbReference>
<evidence type="ECO:0000256" key="3">
    <source>
        <dbReference type="ARBA" id="ARBA00023125"/>
    </source>
</evidence>
<reference evidence="6 7" key="1">
    <citation type="submission" date="2019-04" db="EMBL/GenBank/DDBJ databases">
        <title>Complete genome sequence of Agrobacterium tumefaciens CFBP5877.</title>
        <authorList>
            <person name="Huang Y.-Y."/>
            <person name="Chiang H.-Y."/>
            <person name="Chou L."/>
            <person name="Lai E.-M."/>
            <person name="Kuo C.-H."/>
        </authorList>
    </citation>
    <scope>NUCLEOTIDE SEQUENCE [LARGE SCALE GENOMIC DNA]</scope>
    <source>
        <strain evidence="6 7">CFBP5877</strain>
    </source>
</reference>
<dbReference type="CDD" id="cd00801">
    <property type="entry name" value="INT_P4_C"/>
    <property type="match status" value="1"/>
</dbReference>
<dbReference type="Pfam" id="PF13356">
    <property type="entry name" value="Arm-DNA-bind_3"/>
    <property type="match status" value="1"/>
</dbReference>
<keyword evidence="2" id="KW-0229">DNA integration</keyword>
<dbReference type="InterPro" id="IPR013762">
    <property type="entry name" value="Integrase-like_cat_sf"/>
</dbReference>
<dbReference type="InterPro" id="IPR050808">
    <property type="entry name" value="Phage_Integrase"/>
</dbReference>
<accession>A0AAE6BBI7</accession>
<protein>
    <submittedName>
        <fullName evidence="6">DUF4102 domain-containing protein</fullName>
    </submittedName>
</protein>
<dbReference type="Pfam" id="PF22022">
    <property type="entry name" value="Phage_int_M"/>
    <property type="match status" value="1"/>
</dbReference>
<dbReference type="InterPro" id="IPR038488">
    <property type="entry name" value="Integrase_DNA-bd_sf"/>
</dbReference>
<dbReference type="AlphaFoldDB" id="A0AAE6BBI7"/>
<dbReference type="InterPro" id="IPR011010">
    <property type="entry name" value="DNA_brk_join_enz"/>
</dbReference>
<keyword evidence="3" id="KW-0238">DNA-binding</keyword>
<dbReference type="InterPro" id="IPR010998">
    <property type="entry name" value="Integrase_recombinase_N"/>
</dbReference>
<dbReference type="InterPro" id="IPR025166">
    <property type="entry name" value="Integrase_DNA_bind_dom"/>
</dbReference>
<organism evidence="6 7">
    <name type="scientific">Agrobacterium tumefaciens</name>
    <dbReference type="NCBI Taxonomy" id="358"/>
    <lineage>
        <taxon>Bacteria</taxon>
        <taxon>Pseudomonadati</taxon>
        <taxon>Pseudomonadota</taxon>
        <taxon>Alphaproteobacteria</taxon>
        <taxon>Hyphomicrobiales</taxon>
        <taxon>Rhizobiaceae</taxon>
        <taxon>Rhizobium/Agrobacterium group</taxon>
        <taxon>Agrobacterium</taxon>
        <taxon>Agrobacterium tumefaciens complex</taxon>
    </lineage>
</organism>
<dbReference type="Pfam" id="PF00589">
    <property type="entry name" value="Phage_integrase"/>
    <property type="match status" value="1"/>
</dbReference>
<dbReference type="PANTHER" id="PTHR30629:SF2">
    <property type="entry name" value="PROPHAGE INTEGRASE INTS-RELATED"/>
    <property type="match status" value="1"/>
</dbReference>
<evidence type="ECO:0000259" key="5">
    <source>
        <dbReference type="PROSITE" id="PS51898"/>
    </source>
</evidence>
<dbReference type="RefSeq" id="WP_080825442.1">
    <property type="nucleotide sequence ID" value="NZ_CP039888.1"/>
</dbReference>
<evidence type="ECO:0000256" key="4">
    <source>
        <dbReference type="ARBA" id="ARBA00023172"/>
    </source>
</evidence>
<evidence type="ECO:0000313" key="6">
    <source>
        <dbReference type="EMBL" id="QCL78297.1"/>
    </source>
</evidence>